<keyword evidence="1" id="KW-0175">Coiled coil</keyword>
<dbReference type="AlphaFoldDB" id="A0AAD5LWA3"/>
<evidence type="ECO:0000313" key="4">
    <source>
        <dbReference type="Proteomes" id="UP000820818"/>
    </source>
</evidence>
<evidence type="ECO:0000313" key="3">
    <source>
        <dbReference type="EMBL" id="KAI9565248.1"/>
    </source>
</evidence>
<gene>
    <name evidence="3" type="ORF">GHT06_009031</name>
</gene>
<accession>A0AAD5LWA3</accession>
<feature type="domain" description="GRIP" evidence="2">
    <location>
        <begin position="395"/>
        <end position="443"/>
    </location>
</feature>
<protein>
    <recommendedName>
        <fullName evidence="2">GRIP domain-containing protein</fullName>
    </recommendedName>
</protein>
<sequence>MAEGTPSQTGKFCSRIPRLQRSVSFHGKDYKSTTSNEATEEELTEALDDLCSLSSVSSAASCAVSSRAYRKAVESAFEIQKKNSPRFTLHCSTPPSNGFPGEYLTPTQRANRTIRQLKSLLKESKTDSNFKDFEIQRLTRELVLLCLEHAQCGKDIVRGEKEPENSLPLAAPSLADSGHFDDLSYQANQLKDALGEKDVDSLASSTWIMEKTRTANFHAEKMEDLLRRHAHEIQQVRNRFTDRLESALTQLSDSNTRYANLLTSYELSRQELERSTAEQLRLRQKIESLEQKLAQLQMEMEERETLEYETREKELSQIENLSGELACKNQIILDLQSKLERLSVAADEARTGTQNLQAVASTLEQQQVELGISSSSQSCVNVDDKSRINNANHPSPDPSIILKFLRSAIFYLLTDNENGSEHLRAIQSILDFSPEERCAVERIGRLGYL</sequence>
<dbReference type="InterPro" id="IPR000237">
    <property type="entry name" value="GRIP_dom"/>
</dbReference>
<organism evidence="3 4">
    <name type="scientific">Daphnia sinensis</name>
    <dbReference type="NCBI Taxonomy" id="1820382"/>
    <lineage>
        <taxon>Eukaryota</taxon>
        <taxon>Metazoa</taxon>
        <taxon>Ecdysozoa</taxon>
        <taxon>Arthropoda</taxon>
        <taxon>Crustacea</taxon>
        <taxon>Branchiopoda</taxon>
        <taxon>Diplostraca</taxon>
        <taxon>Cladocera</taxon>
        <taxon>Anomopoda</taxon>
        <taxon>Daphniidae</taxon>
        <taxon>Daphnia</taxon>
        <taxon>Daphnia similis group</taxon>
    </lineage>
</organism>
<comment type="caution">
    <text evidence="3">The sequence shown here is derived from an EMBL/GenBank/DDBJ whole genome shotgun (WGS) entry which is preliminary data.</text>
</comment>
<evidence type="ECO:0000256" key="1">
    <source>
        <dbReference type="SAM" id="Coils"/>
    </source>
</evidence>
<dbReference type="PROSITE" id="PS50913">
    <property type="entry name" value="GRIP"/>
    <property type="match status" value="1"/>
</dbReference>
<evidence type="ECO:0000259" key="2">
    <source>
        <dbReference type="PROSITE" id="PS50913"/>
    </source>
</evidence>
<dbReference type="EMBL" id="WJBH02000001">
    <property type="protein sequence ID" value="KAI9565248.1"/>
    <property type="molecule type" value="Genomic_DNA"/>
</dbReference>
<dbReference type="Proteomes" id="UP000820818">
    <property type="component" value="Linkage Group LG1"/>
</dbReference>
<keyword evidence="4" id="KW-1185">Reference proteome</keyword>
<name>A0AAD5LWA3_9CRUS</name>
<feature type="coiled-coil region" evidence="1">
    <location>
        <begin position="272"/>
        <end position="309"/>
    </location>
</feature>
<proteinExistence type="predicted"/>
<reference evidence="3 4" key="1">
    <citation type="submission" date="2022-05" db="EMBL/GenBank/DDBJ databases">
        <title>A multi-omics perspective on studying reproductive biology in Daphnia sinensis.</title>
        <authorList>
            <person name="Jia J."/>
        </authorList>
    </citation>
    <scope>NUCLEOTIDE SEQUENCE [LARGE SCALE GENOMIC DNA]</scope>
    <source>
        <strain evidence="3 4">WSL</strain>
    </source>
</reference>